<evidence type="ECO:0000313" key="1">
    <source>
        <dbReference type="EMBL" id="KAK3244723.1"/>
    </source>
</evidence>
<reference evidence="1 2" key="1">
    <citation type="journal article" date="2015" name="Genome Biol. Evol.">
        <title>Comparative Genomics of a Bacterivorous Green Alga Reveals Evolutionary Causalities and Consequences of Phago-Mixotrophic Mode of Nutrition.</title>
        <authorList>
            <person name="Burns J.A."/>
            <person name="Paasch A."/>
            <person name="Narechania A."/>
            <person name="Kim E."/>
        </authorList>
    </citation>
    <scope>NUCLEOTIDE SEQUENCE [LARGE SCALE GENOMIC DNA]</scope>
    <source>
        <strain evidence="1 2">PLY_AMNH</strain>
    </source>
</reference>
<protein>
    <recommendedName>
        <fullName evidence="3">PH domain-containing protein</fullName>
    </recommendedName>
</protein>
<name>A0AAE0BXS4_9CHLO</name>
<feature type="non-terminal residue" evidence="1">
    <location>
        <position position="1"/>
    </location>
</feature>
<evidence type="ECO:0008006" key="3">
    <source>
        <dbReference type="Google" id="ProtNLM"/>
    </source>
</evidence>
<dbReference type="EMBL" id="LGRX02031513">
    <property type="protein sequence ID" value="KAK3244723.1"/>
    <property type="molecule type" value="Genomic_DNA"/>
</dbReference>
<dbReference type="AlphaFoldDB" id="A0AAE0BXS4"/>
<evidence type="ECO:0000313" key="2">
    <source>
        <dbReference type="Proteomes" id="UP001190700"/>
    </source>
</evidence>
<dbReference type="SUPFAM" id="SSF50729">
    <property type="entry name" value="PH domain-like"/>
    <property type="match status" value="1"/>
</dbReference>
<dbReference type="Proteomes" id="UP001190700">
    <property type="component" value="Unassembled WGS sequence"/>
</dbReference>
<gene>
    <name evidence="1" type="ORF">CYMTET_45679</name>
</gene>
<comment type="caution">
    <text evidence="1">The sequence shown here is derived from an EMBL/GenBank/DDBJ whole genome shotgun (WGS) entry which is preliminary data.</text>
</comment>
<dbReference type="InterPro" id="IPR011993">
    <property type="entry name" value="PH-like_dom_sf"/>
</dbReference>
<accession>A0AAE0BXS4</accession>
<proteinExistence type="predicted"/>
<keyword evidence="2" id="KW-1185">Reference proteome</keyword>
<organism evidence="1 2">
    <name type="scientific">Cymbomonas tetramitiformis</name>
    <dbReference type="NCBI Taxonomy" id="36881"/>
    <lineage>
        <taxon>Eukaryota</taxon>
        <taxon>Viridiplantae</taxon>
        <taxon>Chlorophyta</taxon>
        <taxon>Pyramimonadophyceae</taxon>
        <taxon>Pyramimonadales</taxon>
        <taxon>Pyramimonadaceae</taxon>
        <taxon>Cymbomonas</taxon>
    </lineage>
</organism>
<dbReference type="Gene3D" id="2.30.29.30">
    <property type="entry name" value="Pleckstrin-homology domain (PH domain)/Phosphotyrosine-binding domain (PTB)"/>
    <property type="match status" value="1"/>
</dbReference>
<sequence length="150" mass="16962">GGVLVRRAKWPVKWETKWLVVSWKMALWYHQRSDALPFKVINLVKKDMSIQRVDPSVVDNTPHAFRIAVEGDEVLMASKFAEDTERLVKAFERAAAAPSAVVHHDKILRREKKMRGAVNEEMITTAAEASHALQKAQLLLQSFVDASDEA</sequence>